<dbReference type="Gene3D" id="3.40.630.10">
    <property type="entry name" value="Zn peptidases"/>
    <property type="match status" value="1"/>
</dbReference>
<dbReference type="PROSITE" id="PS52035">
    <property type="entry name" value="PEPTIDASE_M14"/>
    <property type="match status" value="1"/>
</dbReference>
<evidence type="ECO:0000256" key="2">
    <source>
        <dbReference type="ARBA" id="ARBA00005988"/>
    </source>
</evidence>
<accession>A0A3T1DBC3</accession>
<keyword evidence="5" id="KW-0862">Zinc</keyword>
<comment type="similarity">
    <text evidence="2 7">Belongs to the peptidase M14 family.</text>
</comment>
<feature type="active site" description="Proton donor/acceptor" evidence="7">
    <location>
        <position position="300"/>
    </location>
</feature>
<evidence type="ECO:0000256" key="3">
    <source>
        <dbReference type="ARBA" id="ARBA00022670"/>
    </source>
</evidence>
<comment type="cofactor">
    <cofactor evidence="1">
        <name>Zn(2+)</name>
        <dbReference type="ChEBI" id="CHEBI:29105"/>
    </cofactor>
</comment>
<evidence type="ECO:0000259" key="9">
    <source>
        <dbReference type="PROSITE" id="PS52035"/>
    </source>
</evidence>
<dbReference type="EMBL" id="AP019400">
    <property type="protein sequence ID" value="BBI35426.1"/>
    <property type="molecule type" value="Genomic_DNA"/>
</dbReference>
<dbReference type="GO" id="GO:0005615">
    <property type="term" value="C:extracellular space"/>
    <property type="evidence" value="ECO:0007669"/>
    <property type="project" value="TreeGrafter"/>
</dbReference>
<evidence type="ECO:0000256" key="8">
    <source>
        <dbReference type="SAM" id="MobiDB-lite"/>
    </source>
</evidence>
<organism evidence="10 11">
    <name type="scientific">Cohnella abietis</name>
    <dbReference type="NCBI Taxonomy" id="2507935"/>
    <lineage>
        <taxon>Bacteria</taxon>
        <taxon>Bacillati</taxon>
        <taxon>Bacillota</taxon>
        <taxon>Bacilli</taxon>
        <taxon>Bacillales</taxon>
        <taxon>Paenibacillaceae</taxon>
        <taxon>Cohnella</taxon>
    </lineage>
</organism>
<dbReference type="RefSeq" id="WP_130614072.1">
    <property type="nucleotide sequence ID" value="NZ_AP019400.1"/>
</dbReference>
<keyword evidence="4" id="KW-0378">Hydrolase</keyword>
<feature type="domain" description="Peptidase M14" evidence="9">
    <location>
        <begin position="37"/>
        <end position="322"/>
    </location>
</feature>
<keyword evidence="3" id="KW-0645">Protease</keyword>
<evidence type="ECO:0000313" key="10">
    <source>
        <dbReference type="EMBL" id="BBI35426.1"/>
    </source>
</evidence>
<dbReference type="PANTHER" id="PTHR11705">
    <property type="entry name" value="PROTEASE FAMILY M14 CARBOXYPEPTIDASE A,B"/>
    <property type="match status" value="1"/>
</dbReference>
<dbReference type="Pfam" id="PF00246">
    <property type="entry name" value="Peptidase_M14"/>
    <property type="match status" value="1"/>
</dbReference>
<evidence type="ECO:0000256" key="7">
    <source>
        <dbReference type="PROSITE-ProRule" id="PRU01379"/>
    </source>
</evidence>
<dbReference type="GO" id="GO:0008270">
    <property type="term" value="F:zinc ion binding"/>
    <property type="evidence" value="ECO:0007669"/>
    <property type="project" value="InterPro"/>
</dbReference>
<dbReference type="PRINTS" id="PR00765">
    <property type="entry name" value="CRBOXYPTASEA"/>
</dbReference>
<evidence type="ECO:0000256" key="5">
    <source>
        <dbReference type="ARBA" id="ARBA00022833"/>
    </source>
</evidence>
<feature type="compositionally biased region" description="Polar residues" evidence="8">
    <location>
        <begin position="433"/>
        <end position="452"/>
    </location>
</feature>
<feature type="compositionally biased region" description="Basic and acidic residues" evidence="8">
    <location>
        <begin position="406"/>
        <end position="419"/>
    </location>
</feature>
<dbReference type="SUPFAM" id="SSF53187">
    <property type="entry name" value="Zn-dependent exopeptidases"/>
    <property type="match status" value="1"/>
</dbReference>
<keyword evidence="6" id="KW-0482">Metalloprotease</keyword>
<reference evidence="10 11" key="1">
    <citation type="submission" date="2019-01" db="EMBL/GenBank/DDBJ databases">
        <title>Complete genome sequence of Cohnella hallensis HS21 isolated from Korean fir (Abies koreana) rhizospheric soil.</title>
        <authorList>
            <person name="Jiang L."/>
            <person name="Kang S.W."/>
            <person name="Kim S."/>
            <person name="Jung J."/>
            <person name="Kim C.Y."/>
            <person name="Kim D.H."/>
            <person name="Kim S.W."/>
            <person name="Lee J."/>
        </authorList>
    </citation>
    <scope>NUCLEOTIDE SEQUENCE [LARGE SCALE GENOMIC DNA]</scope>
    <source>
        <strain evidence="10 11">HS21</strain>
    </source>
</reference>
<dbReference type="OrthoDB" id="9802862at2"/>
<dbReference type="InterPro" id="IPR000834">
    <property type="entry name" value="Peptidase_M14"/>
</dbReference>
<evidence type="ECO:0000256" key="1">
    <source>
        <dbReference type="ARBA" id="ARBA00001947"/>
    </source>
</evidence>
<gene>
    <name evidence="10" type="ORF">KCTCHS21_48250</name>
</gene>
<proteinExistence type="inferred from homology"/>
<dbReference type="CDD" id="cd06229">
    <property type="entry name" value="M14_Endopeptidase_I"/>
    <property type="match status" value="1"/>
</dbReference>
<dbReference type="KEGG" id="cohn:KCTCHS21_48250"/>
<dbReference type="PANTHER" id="PTHR11705:SF143">
    <property type="entry name" value="SLL0236 PROTEIN"/>
    <property type="match status" value="1"/>
</dbReference>
<dbReference type="Proteomes" id="UP000289856">
    <property type="component" value="Chromosome"/>
</dbReference>
<evidence type="ECO:0000313" key="11">
    <source>
        <dbReference type="Proteomes" id="UP000289856"/>
    </source>
</evidence>
<dbReference type="SMART" id="SM00631">
    <property type="entry name" value="Zn_pept"/>
    <property type="match status" value="1"/>
</dbReference>
<evidence type="ECO:0000256" key="4">
    <source>
        <dbReference type="ARBA" id="ARBA00022801"/>
    </source>
</evidence>
<sequence length="452" mass="50809">MFYAYRRKITLLLILLSALFFLTGGSSTSSKIVQPKQVYTYETMVKDIKKLAAKYPELVRYRSIGKSEYGRDLWLIEIGNGPVNILLNGSHHAREWITTTTLMEMSESIAIKADAGSNWKKLSTTDLLQHVTYSIVPMVNPDGVTLQQSGPKAFLQKDQAALIRMNKGSLNFKRWKANAKGIDLNRQYPAGWGTIRNAASEPSYMNYKGQKPLEAKEARAMAELTRKLKPELAVSYHSSGEIVFWNYKTPSANLQRDRMIVNEYAAMTGYRVVNPESNPSGGGFTDWFIIEFGKPALTPELGRPSGETNVALSQWDRIWEQHQNTPWLLGSRIAELWINNVQTVAVASKVELVAASYTYSKPSLNLDTRVRLAAGIYEAIREKGSWIEIRTEQGNRWLAKGLTHKVSKEVDKEEEKEIEKEPDEQVTEPGTEPVTNSVTNPGTESVTEPVSE</sequence>
<keyword evidence="11" id="KW-1185">Reference proteome</keyword>
<protein>
    <recommendedName>
        <fullName evidence="9">Peptidase M14 domain-containing protein</fullName>
    </recommendedName>
</protein>
<dbReference type="GO" id="GO:0004181">
    <property type="term" value="F:metallocarboxypeptidase activity"/>
    <property type="evidence" value="ECO:0007669"/>
    <property type="project" value="InterPro"/>
</dbReference>
<dbReference type="InterPro" id="IPR034274">
    <property type="entry name" value="ENP1_M14_CPD"/>
</dbReference>
<name>A0A3T1DBC3_9BACL</name>
<evidence type="ECO:0000256" key="6">
    <source>
        <dbReference type="ARBA" id="ARBA00023049"/>
    </source>
</evidence>
<dbReference type="GO" id="GO:0006508">
    <property type="term" value="P:proteolysis"/>
    <property type="evidence" value="ECO:0007669"/>
    <property type="project" value="UniProtKB-KW"/>
</dbReference>
<feature type="region of interest" description="Disordered" evidence="8">
    <location>
        <begin position="405"/>
        <end position="452"/>
    </location>
</feature>
<dbReference type="AlphaFoldDB" id="A0A3T1DBC3"/>